<dbReference type="GO" id="GO:0016020">
    <property type="term" value="C:membrane"/>
    <property type="evidence" value="ECO:0007669"/>
    <property type="project" value="UniProtKB-SubCell"/>
</dbReference>
<feature type="transmembrane region" description="Helical" evidence="6">
    <location>
        <begin position="45"/>
        <end position="63"/>
    </location>
</feature>
<evidence type="ECO:0000313" key="8">
    <source>
        <dbReference type="EMBL" id="PCG76163.1"/>
    </source>
</evidence>
<feature type="domain" description="RETREG1-3/ARL6IP-like N-terminal reticulon-homology" evidence="7">
    <location>
        <begin position="32"/>
        <end position="171"/>
    </location>
</feature>
<keyword evidence="2 6" id="KW-0812">Transmembrane</keyword>
<sequence length="349" mass="40127">MLATLKRALKWNSTKSSSENRNTQKSLIFAAFIGLLEDVLFWRKMWMSLSFMFILNIIFFVSVHQQVNLLEFFLGSCTGAVTIDAFESWLKHKHRTSCLKRLGGHGNQLHSLVMQMKLWLQNRWNDFLYLRETNHTKAFLLINMNLILVFLTGRYISGYVLTYLLLMFICVFYKLILPLLKLCKNMKQDLESDCELEGLIPDISEVDIKLLSIEPDPVANVDERQIYDYWKPEDVPLAECSDSSENSSSLVTNFSMEKLQTLEKDVNSSDTSEDEYIPLDQQKKPPVQSTLKVVETGSTWGSTAYNAFWNITGAVANMIQTESNETKRNRLSSIDSSDGFEMIDQNDLT</sequence>
<keyword evidence="4 6" id="KW-0472">Membrane</keyword>
<proteinExistence type="predicted"/>
<feature type="transmembrane region" description="Helical" evidence="6">
    <location>
        <begin position="162"/>
        <end position="180"/>
    </location>
</feature>
<reference evidence="8" key="1">
    <citation type="submission" date="2017-09" db="EMBL/GenBank/DDBJ databases">
        <title>Contemporary evolution of a Lepidopteran species, Heliothis virescens, in response to modern agricultural practices.</title>
        <authorList>
            <person name="Fritz M.L."/>
            <person name="Deyonke A.M."/>
            <person name="Papanicolaou A."/>
            <person name="Micinski S."/>
            <person name="Westbrook J."/>
            <person name="Gould F."/>
        </authorList>
    </citation>
    <scope>NUCLEOTIDE SEQUENCE [LARGE SCALE GENOMIC DNA]</scope>
    <source>
        <strain evidence="8">HvINT-</strain>
        <tissue evidence="8">Whole body</tissue>
    </source>
</reference>
<keyword evidence="3 6" id="KW-1133">Transmembrane helix</keyword>
<dbReference type="Pfam" id="PF24456">
    <property type="entry name" value="RHD_RETREG1-3"/>
    <property type="match status" value="1"/>
</dbReference>
<evidence type="ECO:0000256" key="1">
    <source>
        <dbReference type="ARBA" id="ARBA00004141"/>
    </source>
</evidence>
<dbReference type="AlphaFoldDB" id="A0A2A4JXD7"/>
<evidence type="ECO:0000259" key="7">
    <source>
        <dbReference type="Pfam" id="PF24456"/>
    </source>
</evidence>
<evidence type="ECO:0000256" key="2">
    <source>
        <dbReference type="ARBA" id="ARBA00022692"/>
    </source>
</evidence>
<organism evidence="8">
    <name type="scientific">Heliothis virescens</name>
    <name type="common">Tobacco budworm moth</name>
    <dbReference type="NCBI Taxonomy" id="7102"/>
    <lineage>
        <taxon>Eukaryota</taxon>
        <taxon>Metazoa</taxon>
        <taxon>Ecdysozoa</taxon>
        <taxon>Arthropoda</taxon>
        <taxon>Hexapoda</taxon>
        <taxon>Insecta</taxon>
        <taxon>Pterygota</taxon>
        <taxon>Neoptera</taxon>
        <taxon>Endopterygota</taxon>
        <taxon>Lepidoptera</taxon>
        <taxon>Glossata</taxon>
        <taxon>Ditrysia</taxon>
        <taxon>Noctuoidea</taxon>
        <taxon>Noctuidae</taxon>
        <taxon>Heliothinae</taxon>
        <taxon>Heliothis</taxon>
    </lineage>
</organism>
<accession>A0A2A4JXD7</accession>
<name>A0A2A4JXD7_HELVI</name>
<dbReference type="EMBL" id="NWSH01000473">
    <property type="protein sequence ID" value="PCG76163.1"/>
    <property type="molecule type" value="Genomic_DNA"/>
</dbReference>
<comment type="subcellular location">
    <subcellularLocation>
        <location evidence="1">Membrane</location>
        <topology evidence="1">Multi-pass membrane protein</topology>
    </subcellularLocation>
</comment>
<evidence type="ECO:0000256" key="6">
    <source>
        <dbReference type="SAM" id="Phobius"/>
    </source>
</evidence>
<dbReference type="InterPro" id="IPR057282">
    <property type="entry name" value="RETREG1-3-like_RHD"/>
</dbReference>
<evidence type="ECO:0000256" key="3">
    <source>
        <dbReference type="ARBA" id="ARBA00022989"/>
    </source>
</evidence>
<protein>
    <recommendedName>
        <fullName evidence="7">RETREG1-3/ARL6IP-like N-terminal reticulon-homology domain-containing protein</fullName>
    </recommendedName>
</protein>
<comment type="caution">
    <text evidence="8">The sequence shown here is derived from an EMBL/GenBank/DDBJ whole genome shotgun (WGS) entry which is preliminary data.</text>
</comment>
<gene>
    <name evidence="8" type="ORF">B5V51_10192</name>
</gene>
<dbReference type="GO" id="GO:0005783">
    <property type="term" value="C:endoplasmic reticulum"/>
    <property type="evidence" value="ECO:0007669"/>
    <property type="project" value="UniProtKB-ARBA"/>
</dbReference>
<feature type="region of interest" description="Disordered" evidence="5">
    <location>
        <begin position="265"/>
        <end position="285"/>
    </location>
</feature>
<evidence type="ECO:0000256" key="4">
    <source>
        <dbReference type="ARBA" id="ARBA00023136"/>
    </source>
</evidence>
<evidence type="ECO:0000256" key="5">
    <source>
        <dbReference type="SAM" id="MobiDB-lite"/>
    </source>
</evidence>